<name>C0QGT6_DESAH</name>
<feature type="transmembrane region" description="Helical" evidence="7">
    <location>
        <begin position="170"/>
        <end position="187"/>
    </location>
</feature>
<comment type="catalytic activity">
    <reaction evidence="7">
        <text>L-cysteinyl-[prolipoprotein] + a 1,2-diacyl-sn-glycero-3-phospho-(1'-sn-glycerol) = an S-1,2-diacyl-sn-glyceryl-L-cysteinyl-[prolipoprotein] + sn-glycerol 1-phosphate + H(+)</text>
        <dbReference type="Rhea" id="RHEA:56712"/>
        <dbReference type="Rhea" id="RHEA-COMP:14679"/>
        <dbReference type="Rhea" id="RHEA-COMP:14680"/>
        <dbReference type="ChEBI" id="CHEBI:15378"/>
        <dbReference type="ChEBI" id="CHEBI:29950"/>
        <dbReference type="ChEBI" id="CHEBI:57685"/>
        <dbReference type="ChEBI" id="CHEBI:64716"/>
        <dbReference type="ChEBI" id="CHEBI:140658"/>
        <dbReference type="EC" id="2.5.1.145"/>
    </reaction>
</comment>
<evidence type="ECO:0000256" key="7">
    <source>
        <dbReference type="HAMAP-Rule" id="MF_01147"/>
    </source>
</evidence>
<evidence type="ECO:0000256" key="5">
    <source>
        <dbReference type="ARBA" id="ARBA00022989"/>
    </source>
</evidence>
<reference evidence="8 9" key="1">
    <citation type="journal article" date="2009" name="Environ. Microbiol.">
        <title>Genome sequence of Desulfobacterium autotrophicum HRM2, a marine sulfate reducer oxidizing organic carbon completely to carbon dioxide.</title>
        <authorList>
            <person name="Strittmatter A.W."/>
            <person name="Liesegang H."/>
            <person name="Rabus R."/>
            <person name="Decker I."/>
            <person name="Amann J."/>
            <person name="Andres S."/>
            <person name="Henne A."/>
            <person name="Fricke W.F."/>
            <person name="Martinez-Arias R."/>
            <person name="Bartels D."/>
            <person name="Goesmann A."/>
            <person name="Krause L."/>
            <person name="Puehler A."/>
            <person name="Klenk H.P."/>
            <person name="Richter M."/>
            <person name="Schuler M."/>
            <person name="Gloeckner F.O."/>
            <person name="Meyerdierks A."/>
            <person name="Gottschalk G."/>
            <person name="Amann R."/>
        </authorList>
    </citation>
    <scope>NUCLEOTIDE SEQUENCE [LARGE SCALE GENOMIC DNA]</scope>
    <source>
        <strain evidence="9">ATCC 43914 / DSM 3382 / HRM2</strain>
    </source>
</reference>
<evidence type="ECO:0000313" key="8">
    <source>
        <dbReference type="EMBL" id="ACN15585.1"/>
    </source>
</evidence>
<feature type="transmembrane region" description="Helical" evidence="7">
    <location>
        <begin position="44"/>
        <end position="67"/>
    </location>
</feature>
<dbReference type="eggNOG" id="COG0682">
    <property type="taxonomic scope" value="Bacteria"/>
</dbReference>
<feature type="binding site" evidence="7">
    <location>
        <position position="130"/>
    </location>
    <ligand>
        <name>a 1,2-diacyl-sn-glycero-3-phospho-(1'-sn-glycerol)</name>
        <dbReference type="ChEBI" id="CHEBI:64716"/>
    </ligand>
</feature>
<keyword evidence="2 7" id="KW-1003">Cell membrane</keyword>
<organism evidence="8 9">
    <name type="scientific">Desulforapulum autotrophicum (strain ATCC 43914 / DSM 3382 / VKM B-1955 / HRM2)</name>
    <name type="common">Desulfobacterium autotrophicum</name>
    <dbReference type="NCBI Taxonomy" id="177437"/>
    <lineage>
        <taxon>Bacteria</taxon>
        <taxon>Pseudomonadati</taxon>
        <taxon>Thermodesulfobacteriota</taxon>
        <taxon>Desulfobacteria</taxon>
        <taxon>Desulfobacterales</taxon>
        <taxon>Desulfobacteraceae</taxon>
        <taxon>Desulforapulum</taxon>
    </lineage>
</organism>
<dbReference type="HAMAP" id="MF_01147">
    <property type="entry name" value="Lgt"/>
    <property type="match status" value="1"/>
</dbReference>
<protein>
    <recommendedName>
        <fullName evidence="7">Phosphatidylglycerol--prolipoprotein diacylglyceryl transferase</fullName>
        <ecNumber evidence="7">2.5.1.145</ecNumber>
    </recommendedName>
</protein>
<accession>C0QGT6</accession>
<dbReference type="GO" id="GO:0008961">
    <property type="term" value="F:phosphatidylglycerol-prolipoprotein diacylglyceryl transferase activity"/>
    <property type="evidence" value="ECO:0007669"/>
    <property type="project" value="UniProtKB-UniRule"/>
</dbReference>
<comment type="similarity">
    <text evidence="1 7">Belongs to the Lgt family.</text>
</comment>
<feature type="transmembrane region" description="Helical" evidence="7">
    <location>
        <begin position="13"/>
        <end position="32"/>
    </location>
</feature>
<dbReference type="HOGENOM" id="CLU_013386_1_2_7"/>
<keyword evidence="3 7" id="KW-0808">Transferase</keyword>
<keyword evidence="7" id="KW-0997">Cell inner membrane</keyword>
<feature type="transmembrane region" description="Helical" evidence="7">
    <location>
        <begin position="228"/>
        <end position="253"/>
    </location>
</feature>
<dbReference type="RefSeq" id="WP_015904350.1">
    <property type="nucleotide sequence ID" value="NC_012108.1"/>
</dbReference>
<evidence type="ECO:0000256" key="4">
    <source>
        <dbReference type="ARBA" id="ARBA00022692"/>
    </source>
</evidence>
<keyword evidence="8" id="KW-0328">Glycosyltransferase</keyword>
<dbReference type="PANTHER" id="PTHR30589:SF0">
    <property type="entry name" value="PHOSPHATIDYLGLYCEROL--PROLIPOPROTEIN DIACYLGLYCERYL TRANSFERASE"/>
    <property type="match status" value="1"/>
</dbReference>
<evidence type="ECO:0000313" key="9">
    <source>
        <dbReference type="Proteomes" id="UP000000442"/>
    </source>
</evidence>
<sequence>MHPVLFKIGNITLYTYGLFVALGFMTALWVANRRAEYRGIEPELISDLFFLILASSLIGARFFYVILNFSEFSHDFLEVFKIWNGGLVFYGGFLFAMVSALVFVRRRSINLWATADVLAPPIAIGHAIGRIGCLFAGCCYGKVCHLPWAIEFHNIDSLAPREVPLHPTQIYSILSNLIIFIILILMERKTTHPNRGFKGRIFWSYIFLYGMARSAIETFRGDFRGNFFMDILSVSQAIGIAMALFAAFMLFFLSRQARHAGN</sequence>
<feature type="transmembrane region" description="Helical" evidence="7">
    <location>
        <begin position="131"/>
        <end position="150"/>
    </location>
</feature>
<comment type="function">
    <text evidence="7">Catalyzes the transfer of the diacylglyceryl group from phosphatidylglycerol to the sulfhydryl group of the N-terminal cysteine of a prolipoprotein, the first step in the formation of mature lipoproteins.</text>
</comment>
<dbReference type="OrthoDB" id="871140at2"/>
<comment type="pathway">
    <text evidence="7">Protein modification; lipoprotein biosynthesis (diacylglyceryl transfer).</text>
</comment>
<evidence type="ECO:0000256" key="6">
    <source>
        <dbReference type="ARBA" id="ARBA00023136"/>
    </source>
</evidence>
<keyword evidence="5 7" id="KW-1133">Transmembrane helix</keyword>
<dbReference type="AlphaFoldDB" id="C0QGT6"/>
<dbReference type="UniPathway" id="UPA00664"/>
<evidence type="ECO:0000256" key="1">
    <source>
        <dbReference type="ARBA" id="ARBA00007150"/>
    </source>
</evidence>
<dbReference type="STRING" id="177437.HRM2_24910"/>
<dbReference type="PANTHER" id="PTHR30589">
    <property type="entry name" value="PROLIPOPROTEIN DIACYLGLYCERYL TRANSFERASE"/>
    <property type="match status" value="1"/>
</dbReference>
<proteinExistence type="inferred from homology"/>
<dbReference type="Proteomes" id="UP000000442">
    <property type="component" value="Chromosome"/>
</dbReference>
<dbReference type="Pfam" id="PF01790">
    <property type="entry name" value="LGT"/>
    <property type="match status" value="1"/>
</dbReference>
<dbReference type="NCBIfam" id="TIGR00544">
    <property type="entry name" value="lgt"/>
    <property type="match status" value="1"/>
</dbReference>
<dbReference type="EMBL" id="CP001087">
    <property type="protein sequence ID" value="ACN15585.1"/>
    <property type="molecule type" value="Genomic_DNA"/>
</dbReference>
<dbReference type="GO" id="GO:0005886">
    <property type="term" value="C:plasma membrane"/>
    <property type="evidence" value="ECO:0007669"/>
    <property type="project" value="UniProtKB-SubCell"/>
</dbReference>
<keyword evidence="4 7" id="KW-0812">Transmembrane</keyword>
<feature type="transmembrane region" description="Helical" evidence="7">
    <location>
        <begin position="87"/>
        <end position="104"/>
    </location>
</feature>
<keyword evidence="6 7" id="KW-0472">Membrane</keyword>
<gene>
    <name evidence="7 8" type="primary">lgt</name>
    <name evidence="8" type="ordered locus">HRM2_24910</name>
</gene>
<comment type="subcellular location">
    <subcellularLocation>
        <location evidence="7">Cell inner membrane</location>
        <topology evidence="7">Multi-pass membrane protein</topology>
    </subcellularLocation>
</comment>
<dbReference type="KEGG" id="dat:HRM2_24910"/>
<keyword evidence="9" id="KW-1185">Reference proteome</keyword>
<dbReference type="GO" id="GO:0042158">
    <property type="term" value="P:lipoprotein biosynthetic process"/>
    <property type="evidence" value="ECO:0007669"/>
    <property type="project" value="UniProtKB-UniRule"/>
</dbReference>
<evidence type="ECO:0000256" key="2">
    <source>
        <dbReference type="ARBA" id="ARBA00022475"/>
    </source>
</evidence>
<dbReference type="InterPro" id="IPR001640">
    <property type="entry name" value="Lgt"/>
</dbReference>
<evidence type="ECO:0000256" key="3">
    <source>
        <dbReference type="ARBA" id="ARBA00022679"/>
    </source>
</evidence>
<dbReference type="EC" id="2.5.1.145" evidence="7"/>
<feature type="transmembrane region" description="Helical" evidence="7">
    <location>
        <begin position="199"/>
        <end position="216"/>
    </location>
</feature>